<organism evidence="1">
    <name type="scientific">Anopheles darlingi</name>
    <name type="common">Mosquito</name>
    <dbReference type="NCBI Taxonomy" id="43151"/>
    <lineage>
        <taxon>Eukaryota</taxon>
        <taxon>Metazoa</taxon>
        <taxon>Ecdysozoa</taxon>
        <taxon>Arthropoda</taxon>
        <taxon>Hexapoda</taxon>
        <taxon>Insecta</taxon>
        <taxon>Pterygota</taxon>
        <taxon>Neoptera</taxon>
        <taxon>Endopterygota</taxon>
        <taxon>Diptera</taxon>
        <taxon>Nematocera</taxon>
        <taxon>Culicoidea</taxon>
        <taxon>Culicidae</taxon>
        <taxon>Anophelinae</taxon>
        <taxon>Anopheles</taxon>
    </lineage>
</organism>
<sequence length="82" mass="9193">MPYRSLYCCFAAAVSSSGRRWMCGSSGHASGNCSRRVMYRIPDDAGPSPCADKMIHSNAPDCTRSRFHWPYVHNSSMHFGFQ</sequence>
<evidence type="ECO:0000313" key="1">
    <source>
        <dbReference type="EMBL" id="MBW73812.1"/>
    </source>
</evidence>
<reference evidence="1" key="1">
    <citation type="submission" date="2018-01" db="EMBL/GenBank/DDBJ databases">
        <title>An insight into the sialome of Amazonian anophelines.</title>
        <authorList>
            <person name="Ribeiro J.M."/>
            <person name="Scarpassa V."/>
            <person name="Calvo E."/>
        </authorList>
    </citation>
    <scope>NUCLEOTIDE SEQUENCE</scope>
</reference>
<accession>A0A2M4D8A5</accession>
<proteinExistence type="predicted"/>
<protein>
    <submittedName>
        <fullName evidence="1">Putative secreted protein</fullName>
    </submittedName>
</protein>
<dbReference type="EMBL" id="GGFL01009634">
    <property type="protein sequence ID" value="MBW73812.1"/>
    <property type="molecule type" value="Transcribed_RNA"/>
</dbReference>
<dbReference type="AlphaFoldDB" id="A0A2M4D8A5"/>
<name>A0A2M4D8A5_ANODA</name>